<dbReference type="Proteomes" id="UP000255024">
    <property type="component" value="Unassembled WGS sequence"/>
</dbReference>
<evidence type="ECO:0000313" key="2">
    <source>
        <dbReference type="EMBL" id="STZ69909.1"/>
    </source>
</evidence>
<sequence length="264" mass="30832">MKKLFALFILCGSFVATAQESLQAQYLNSETLKEKEVFLSKDIFDNTFTQEENILRKRSKYSSEHFSLPKLGTLKMVDLTNSQFPVLFYSDFNSIVLLSKELALLNTIDLTGRFSAMDPAYIATSTQKNLWIVNQANQSVVRYNLSTLEVRNIYTIKEDKIKTYQSTLNYLYRITSTNQIKGIDIYGNEVLDYTLPTDYEHIQIVNNKQVFYSYLNKLYYVDMEKNKIWEIAVDVKSILGFFYNTQKLSIFTEQKINNYQIKLP</sequence>
<keyword evidence="3" id="KW-1185">Reference proteome</keyword>
<evidence type="ECO:0000313" key="3">
    <source>
        <dbReference type="Proteomes" id="UP000255024"/>
    </source>
</evidence>
<name>A0A378U3Q1_MYROD</name>
<accession>A0A378U3Q1</accession>
<organism evidence="2 3">
    <name type="scientific">Myroides odoratus</name>
    <name type="common">Flavobacterium odoratum</name>
    <dbReference type="NCBI Taxonomy" id="256"/>
    <lineage>
        <taxon>Bacteria</taxon>
        <taxon>Pseudomonadati</taxon>
        <taxon>Bacteroidota</taxon>
        <taxon>Flavobacteriia</taxon>
        <taxon>Flavobacteriales</taxon>
        <taxon>Flavobacteriaceae</taxon>
        <taxon>Myroides</taxon>
    </lineage>
</organism>
<gene>
    <name evidence="2" type="ORF">NCTC11179_03434</name>
</gene>
<keyword evidence="1" id="KW-0732">Signal</keyword>
<feature type="chain" id="PRO_5016813375" evidence="1">
    <location>
        <begin position="19"/>
        <end position="264"/>
    </location>
</feature>
<dbReference type="SUPFAM" id="SSF63825">
    <property type="entry name" value="YWTD domain"/>
    <property type="match status" value="1"/>
</dbReference>
<reference evidence="2 3" key="1">
    <citation type="submission" date="2018-06" db="EMBL/GenBank/DDBJ databases">
        <authorList>
            <consortium name="Pathogen Informatics"/>
            <person name="Doyle S."/>
        </authorList>
    </citation>
    <scope>NUCLEOTIDE SEQUENCE [LARGE SCALE GENOMIC DNA]</scope>
    <source>
        <strain evidence="2 3">NCTC11179</strain>
    </source>
</reference>
<evidence type="ECO:0000256" key="1">
    <source>
        <dbReference type="SAM" id="SignalP"/>
    </source>
</evidence>
<protein>
    <submittedName>
        <fullName evidence="2">Uncharacterized protein</fullName>
    </submittedName>
</protein>
<dbReference type="AlphaFoldDB" id="A0A378U3Q1"/>
<dbReference type="RefSeq" id="WP_115092517.1">
    <property type="nucleotide sequence ID" value="NZ_CP068107.1"/>
</dbReference>
<feature type="signal peptide" evidence="1">
    <location>
        <begin position="1"/>
        <end position="18"/>
    </location>
</feature>
<proteinExistence type="predicted"/>
<dbReference type="EMBL" id="UGQL01000002">
    <property type="protein sequence ID" value="STZ69909.1"/>
    <property type="molecule type" value="Genomic_DNA"/>
</dbReference>